<accession>M3JAW2</accession>
<protein>
    <submittedName>
        <fullName evidence="1">Uncharacterized protein</fullName>
    </submittedName>
</protein>
<dbReference type="Proteomes" id="UP000011782">
    <property type="component" value="Unassembled WGS sequence"/>
</dbReference>
<evidence type="ECO:0000313" key="1">
    <source>
        <dbReference type="EMBL" id="EMG29827.1"/>
    </source>
</evidence>
<dbReference type="PATRIC" id="fig|1073353.3.peg.2084"/>
<proteinExistence type="predicted"/>
<name>M3JAW2_9BACT</name>
<dbReference type="EMBL" id="AOTD01000235">
    <property type="protein sequence ID" value="EMG29827.1"/>
    <property type="molecule type" value="Genomic_DNA"/>
</dbReference>
<dbReference type="AlphaFoldDB" id="M3JAW2"/>
<comment type="caution">
    <text evidence="1">The sequence shown here is derived from an EMBL/GenBank/DDBJ whole genome shotgun (WGS) entry which is preliminary data.</text>
</comment>
<organism evidence="1 2">
    <name type="scientific">Campylobacter showae CC57C</name>
    <dbReference type="NCBI Taxonomy" id="1073353"/>
    <lineage>
        <taxon>Bacteria</taxon>
        <taxon>Pseudomonadati</taxon>
        <taxon>Campylobacterota</taxon>
        <taxon>Epsilonproteobacteria</taxon>
        <taxon>Campylobacterales</taxon>
        <taxon>Campylobacteraceae</taxon>
        <taxon>Campylobacter</taxon>
    </lineage>
</organism>
<dbReference type="STRING" id="1073353.H740_09706"/>
<gene>
    <name evidence="1" type="ORF">H740_09706</name>
</gene>
<sequence>MIAGLSCKFNSGVQNFYQFNAIFLNSLDSKFKIGRPNFHRISKQIDILKFNPPPKLIKFST</sequence>
<evidence type="ECO:0000313" key="2">
    <source>
        <dbReference type="Proteomes" id="UP000011782"/>
    </source>
</evidence>
<reference evidence="1 2" key="1">
    <citation type="submission" date="2013-02" db="EMBL/GenBank/DDBJ databases">
        <title>Co-occurrence of anaerobic bacteria in colorectal carcinomas.</title>
        <authorList>
            <person name="Holt R.A."/>
            <person name="Warren R.L."/>
            <person name="Allen-Vercoe E."/>
            <person name="Pleasance S."/>
            <person name="Freeman D.J."/>
            <person name="Watson P."/>
            <person name="Moore R."/>
            <person name="Cochrane K."/>
        </authorList>
    </citation>
    <scope>NUCLEOTIDE SEQUENCE [LARGE SCALE GENOMIC DNA]</scope>
    <source>
        <strain evidence="1 2">CC57C</strain>
    </source>
</reference>